<proteinExistence type="predicted"/>
<keyword evidence="1" id="KW-0472">Membrane</keyword>
<organism evidence="2 3">
    <name type="scientific">Candidatus Woesebacteria bacterium RIFCSPHIGHO2_02_FULL_39_13</name>
    <dbReference type="NCBI Taxonomy" id="1802505"/>
    <lineage>
        <taxon>Bacteria</taxon>
        <taxon>Candidatus Woeseibacteriota</taxon>
    </lineage>
</organism>
<sequence length="187" mass="21132">MAAHKKEEQINLLPEKGFEQTTTGRILTWILSSFRIIVIVTEIIVMIAFLSRFWLDAQNTDLTEELQQKQAVLSASKAFDAEFKDTQKRLKVFTDLTANQDVVSKSLNTLKSYLPDDVFLSLVSFSKDSLNFEGLSPNERSIQQLIVNLGSTDIFENVILIELRSDQNNPSLLKFTIQAKTSSGKKT</sequence>
<keyword evidence="1" id="KW-1133">Transmembrane helix</keyword>
<reference evidence="2 3" key="1">
    <citation type="journal article" date="2016" name="Nat. Commun.">
        <title>Thousands of microbial genomes shed light on interconnected biogeochemical processes in an aquifer system.</title>
        <authorList>
            <person name="Anantharaman K."/>
            <person name="Brown C.T."/>
            <person name="Hug L.A."/>
            <person name="Sharon I."/>
            <person name="Castelle C.J."/>
            <person name="Probst A.J."/>
            <person name="Thomas B.C."/>
            <person name="Singh A."/>
            <person name="Wilkins M.J."/>
            <person name="Karaoz U."/>
            <person name="Brodie E.L."/>
            <person name="Williams K.H."/>
            <person name="Hubbard S.S."/>
            <person name="Banfield J.F."/>
        </authorList>
    </citation>
    <scope>NUCLEOTIDE SEQUENCE [LARGE SCALE GENOMIC DNA]</scope>
</reference>
<dbReference type="InterPro" id="IPR007813">
    <property type="entry name" value="PilN"/>
</dbReference>
<protein>
    <submittedName>
        <fullName evidence="2">Uncharacterized protein</fullName>
    </submittedName>
</protein>
<evidence type="ECO:0000313" key="2">
    <source>
        <dbReference type="EMBL" id="OGM33563.1"/>
    </source>
</evidence>
<dbReference type="PANTHER" id="PTHR40278">
    <property type="entry name" value="DNA UTILIZATION PROTEIN HOFN"/>
    <property type="match status" value="1"/>
</dbReference>
<evidence type="ECO:0000256" key="1">
    <source>
        <dbReference type="SAM" id="Phobius"/>
    </source>
</evidence>
<keyword evidence="1" id="KW-0812">Transmembrane</keyword>
<name>A0A1F7Z1R8_9BACT</name>
<dbReference type="InterPro" id="IPR052534">
    <property type="entry name" value="Extracell_DNA_Util/SecSys_Comp"/>
</dbReference>
<accession>A0A1F7Z1R8</accession>
<dbReference type="Pfam" id="PF05137">
    <property type="entry name" value="PilN"/>
    <property type="match status" value="1"/>
</dbReference>
<dbReference type="Proteomes" id="UP000177169">
    <property type="component" value="Unassembled WGS sequence"/>
</dbReference>
<dbReference type="STRING" id="1802505.A3D01_01250"/>
<dbReference type="PANTHER" id="PTHR40278:SF1">
    <property type="entry name" value="DNA UTILIZATION PROTEIN HOFN"/>
    <property type="match status" value="1"/>
</dbReference>
<evidence type="ECO:0000313" key="3">
    <source>
        <dbReference type="Proteomes" id="UP000177169"/>
    </source>
</evidence>
<comment type="caution">
    <text evidence="2">The sequence shown here is derived from an EMBL/GenBank/DDBJ whole genome shotgun (WGS) entry which is preliminary data.</text>
</comment>
<dbReference type="EMBL" id="MGGR01000016">
    <property type="protein sequence ID" value="OGM33563.1"/>
    <property type="molecule type" value="Genomic_DNA"/>
</dbReference>
<dbReference type="AlphaFoldDB" id="A0A1F7Z1R8"/>
<feature type="transmembrane region" description="Helical" evidence="1">
    <location>
        <begin position="26"/>
        <end position="50"/>
    </location>
</feature>
<gene>
    <name evidence="2" type="ORF">A3D01_01250</name>
</gene>